<dbReference type="InParanoid" id="C5KQ88"/>
<keyword evidence="2 4" id="KW-0863">Zinc-finger</keyword>
<dbReference type="AlphaFoldDB" id="C5KQ88"/>
<dbReference type="GeneID" id="9041616"/>
<dbReference type="Proteomes" id="UP000007800">
    <property type="component" value="Unassembled WGS sequence"/>
</dbReference>
<evidence type="ECO:0000256" key="5">
    <source>
        <dbReference type="SAM" id="MobiDB-lite"/>
    </source>
</evidence>
<evidence type="ECO:0000259" key="6">
    <source>
        <dbReference type="PROSITE" id="PS50103"/>
    </source>
</evidence>
<organism evidence="8">
    <name type="scientific">Perkinsus marinus (strain ATCC 50983 / TXsc)</name>
    <dbReference type="NCBI Taxonomy" id="423536"/>
    <lineage>
        <taxon>Eukaryota</taxon>
        <taxon>Sar</taxon>
        <taxon>Alveolata</taxon>
        <taxon>Perkinsozoa</taxon>
        <taxon>Perkinsea</taxon>
        <taxon>Perkinsida</taxon>
        <taxon>Perkinsidae</taxon>
        <taxon>Perkinsus</taxon>
    </lineage>
</organism>
<feature type="domain" description="C3H1-type" evidence="6">
    <location>
        <begin position="13"/>
        <end position="41"/>
    </location>
</feature>
<protein>
    <recommendedName>
        <fullName evidence="6">C3H1-type domain-containing protein</fullName>
    </recommendedName>
</protein>
<keyword evidence="3 4" id="KW-0862">Zinc</keyword>
<feature type="region of interest" description="Disordered" evidence="5">
    <location>
        <begin position="45"/>
        <end position="75"/>
    </location>
</feature>
<evidence type="ECO:0000256" key="1">
    <source>
        <dbReference type="ARBA" id="ARBA00022723"/>
    </source>
</evidence>
<name>C5KQ88_PERM5</name>
<evidence type="ECO:0000313" key="7">
    <source>
        <dbReference type="EMBL" id="EER13355.1"/>
    </source>
</evidence>
<accession>C5KQ88</accession>
<evidence type="ECO:0000256" key="4">
    <source>
        <dbReference type="PROSITE-ProRule" id="PRU00723"/>
    </source>
</evidence>
<dbReference type="InterPro" id="IPR000571">
    <property type="entry name" value="Znf_CCCH"/>
</dbReference>
<dbReference type="OrthoDB" id="410307at2759"/>
<dbReference type="RefSeq" id="XP_002781560.1">
    <property type="nucleotide sequence ID" value="XM_002781514.1"/>
</dbReference>
<dbReference type="Gene3D" id="6.10.250.3220">
    <property type="match status" value="1"/>
</dbReference>
<dbReference type="Pfam" id="PF00642">
    <property type="entry name" value="zf-CCCH"/>
    <property type="match status" value="1"/>
</dbReference>
<sequence>MAGKCQYLHVNKKVDTPVCKSFEKIGFCDKGSTCEKLHYTAPIRQLKRESSDDSSGDSSQPAANPKKRAKVPSKAEIERKLDEECILAWEAGKLMK</sequence>
<evidence type="ECO:0000313" key="8">
    <source>
        <dbReference type="Proteomes" id="UP000007800"/>
    </source>
</evidence>
<dbReference type="InterPro" id="IPR036855">
    <property type="entry name" value="Znf_CCCH_sf"/>
</dbReference>
<dbReference type="GO" id="GO:0008270">
    <property type="term" value="F:zinc ion binding"/>
    <property type="evidence" value="ECO:0007669"/>
    <property type="project" value="UniProtKB-KW"/>
</dbReference>
<gene>
    <name evidence="7" type="ORF">Pmar_PMAR015770</name>
</gene>
<feature type="zinc finger region" description="C3H1-type" evidence="4">
    <location>
        <begin position="13"/>
        <end position="41"/>
    </location>
</feature>
<dbReference type="SUPFAM" id="SSF90229">
    <property type="entry name" value="CCCH zinc finger"/>
    <property type="match status" value="1"/>
</dbReference>
<evidence type="ECO:0000256" key="3">
    <source>
        <dbReference type="ARBA" id="ARBA00022833"/>
    </source>
</evidence>
<evidence type="ECO:0000256" key="2">
    <source>
        <dbReference type="ARBA" id="ARBA00022771"/>
    </source>
</evidence>
<dbReference type="EMBL" id="GG675271">
    <property type="protein sequence ID" value="EER13355.1"/>
    <property type="molecule type" value="Genomic_DNA"/>
</dbReference>
<proteinExistence type="predicted"/>
<dbReference type="PROSITE" id="PS50103">
    <property type="entry name" value="ZF_C3H1"/>
    <property type="match status" value="1"/>
</dbReference>
<reference evidence="7 8" key="1">
    <citation type="submission" date="2008-07" db="EMBL/GenBank/DDBJ databases">
        <authorList>
            <person name="El-Sayed N."/>
            <person name="Caler E."/>
            <person name="Inman J."/>
            <person name="Amedeo P."/>
            <person name="Hass B."/>
            <person name="Wortman J."/>
        </authorList>
    </citation>
    <scope>NUCLEOTIDE SEQUENCE [LARGE SCALE GENOMIC DNA]</scope>
    <source>
        <strain evidence="8">ATCC 50983 / TXsc</strain>
    </source>
</reference>
<keyword evidence="1 4" id="KW-0479">Metal-binding</keyword>
<keyword evidence="8" id="KW-1185">Reference proteome</keyword>
<feature type="non-terminal residue" evidence="7">
    <location>
        <position position="96"/>
    </location>
</feature>